<accession>A0AB39BPD0</accession>
<evidence type="ECO:0000313" key="4">
    <source>
        <dbReference type="EMBL" id="XDI35653.1"/>
    </source>
</evidence>
<evidence type="ECO:0000256" key="3">
    <source>
        <dbReference type="SAM" id="Phobius"/>
    </source>
</evidence>
<feature type="region of interest" description="Disordered" evidence="2">
    <location>
        <begin position="72"/>
        <end position="100"/>
    </location>
</feature>
<dbReference type="EMBL" id="CP162551">
    <property type="protein sequence ID" value="XDI35653.1"/>
    <property type="molecule type" value="Genomic_DNA"/>
</dbReference>
<name>A0AB39BPD0_9BACI</name>
<reference evidence="4" key="1">
    <citation type="submission" date="2024-07" db="EMBL/GenBank/DDBJ databases">
        <title>Identification and characteristics of an arsenic-resistant bacterial isolate, which belongs to a novel species.</title>
        <authorList>
            <person name="Juszczyk A."/>
            <person name="Kowalczyk A."/>
            <person name="Was K."/>
            <person name="Kosowicz W."/>
            <person name="Budzyn A."/>
            <person name="Latowski D."/>
        </authorList>
    </citation>
    <scope>NUCLEOTIDE SEQUENCE</scope>
    <source>
        <strain evidence="4">As8PL</strain>
    </source>
</reference>
<feature type="coiled-coil region" evidence="1">
    <location>
        <begin position="165"/>
        <end position="192"/>
    </location>
</feature>
<gene>
    <name evidence="4" type="ORF">AB3N04_13125</name>
</gene>
<keyword evidence="3" id="KW-0472">Membrane</keyword>
<keyword evidence="3" id="KW-1133">Transmembrane helix</keyword>
<dbReference type="AlphaFoldDB" id="A0AB39BPD0"/>
<evidence type="ECO:0000256" key="2">
    <source>
        <dbReference type="SAM" id="MobiDB-lite"/>
    </source>
</evidence>
<proteinExistence type="predicted"/>
<dbReference type="RefSeq" id="WP_368503197.1">
    <property type="nucleotide sequence ID" value="NZ_CP162551.1"/>
</dbReference>
<organism evidence="4">
    <name type="scientific">Alkalihalophilus sp. As8PL</name>
    <dbReference type="NCBI Taxonomy" id="3237103"/>
    <lineage>
        <taxon>Bacteria</taxon>
        <taxon>Bacillati</taxon>
        <taxon>Bacillota</taxon>
        <taxon>Bacilli</taxon>
        <taxon>Bacillales</taxon>
        <taxon>Bacillaceae</taxon>
        <taxon>Alkalihalophilus</taxon>
    </lineage>
</organism>
<protein>
    <submittedName>
        <fullName evidence="4">Uncharacterized protein</fullName>
    </submittedName>
</protein>
<evidence type="ECO:0000256" key="1">
    <source>
        <dbReference type="SAM" id="Coils"/>
    </source>
</evidence>
<sequence>MKSQFDQPFKQLDKDILWNDERNEQLKMDIDSTINKLERRNRFKSKLVYPSTILAFILITVVSLTMILSNDNQQPNHTGGATDAEETSDEKQYSPETQQYLEKKKRDTIINPIISGHDGMNGYVIYGWDHDNYNVENLKRSMEYRIPETEDALQVVEDPYLKKDYEEILILLLELEEKIENEEERTRLVRELQLIYRDLDYYLRNNTYHDATHVSHYGKSIREKENESN</sequence>
<feature type="transmembrane region" description="Helical" evidence="3">
    <location>
        <begin position="47"/>
        <end position="68"/>
    </location>
</feature>
<keyword evidence="3" id="KW-0812">Transmembrane</keyword>
<keyword evidence="1" id="KW-0175">Coiled coil</keyword>